<sequence length="47" mass="5116">MKKALLTAVGLGAAYLYKNPQVRQKLMSKVQSFMSQSKSTSPATPTK</sequence>
<dbReference type="RefSeq" id="WP_166155767.1">
    <property type="nucleotide sequence ID" value="NZ_JAAOIW010000020.1"/>
</dbReference>
<reference evidence="1" key="1">
    <citation type="submission" date="2020-03" db="EMBL/GenBank/DDBJ databases">
        <title>Draft sequencing of Paenibacilllus sp. S3N08.</title>
        <authorList>
            <person name="Kim D.-U."/>
        </authorList>
    </citation>
    <scope>NUCLEOTIDE SEQUENCE</scope>
    <source>
        <strain evidence="1">S3N08</strain>
    </source>
</reference>
<evidence type="ECO:0000313" key="1">
    <source>
        <dbReference type="EMBL" id="NHN34598.1"/>
    </source>
</evidence>
<dbReference type="Proteomes" id="UP001165962">
    <property type="component" value="Unassembled WGS sequence"/>
</dbReference>
<evidence type="ECO:0008006" key="3">
    <source>
        <dbReference type="Google" id="ProtNLM"/>
    </source>
</evidence>
<evidence type="ECO:0000313" key="2">
    <source>
        <dbReference type="Proteomes" id="UP001165962"/>
    </source>
</evidence>
<comment type="caution">
    <text evidence="1">The sequence shown here is derived from an EMBL/GenBank/DDBJ whole genome shotgun (WGS) entry which is preliminary data.</text>
</comment>
<accession>A0ABX0JFB4</accession>
<keyword evidence="2" id="KW-1185">Reference proteome</keyword>
<gene>
    <name evidence="1" type="ORF">G9U52_32955</name>
</gene>
<dbReference type="EMBL" id="JAAOIW010000020">
    <property type="protein sequence ID" value="NHN34598.1"/>
    <property type="molecule type" value="Genomic_DNA"/>
</dbReference>
<proteinExistence type="predicted"/>
<name>A0ABX0JFB4_9BACL</name>
<protein>
    <recommendedName>
        <fullName evidence="3">YtxH-like protein</fullName>
    </recommendedName>
</protein>
<organism evidence="1 2">
    <name type="scientific">Paenibacillus agricola</name>
    <dbReference type="NCBI Taxonomy" id="2716264"/>
    <lineage>
        <taxon>Bacteria</taxon>
        <taxon>Bacillati</taxon>
        <taxon>Bacillota</taxon>
        <taxon>Bacilli</taxon>
        <taxon>Bacillales</taxon>
        <taxon>Paenibacillaceae</taxon>
        <taxon>Paenibacillus</taxon>
    </lineage>
</organism>